<dbReference type="InterPro" id="IPR012939">
    <property type="entry name" value="Glyco_hydro_92"/>
</dbReference>
<evidence type="ECO:0000259" key="6">
    <source>
        <dbReference type="Pfam" id="PF17678"/>
    </source>
</evidence>
<keyword evidence="3" id="KW-0106">Calcium</keyword>
<dbReference type="InterPro" id="IPR041371">
    <property type="entry name" value="GH92_N"/>
</dbReference>
<feature type="domain" description="Glycosyl hydrolase family 92" evidence="5">
    <location>
        <begin position="278"/>
        <end position="739"/>
    </location>
</feature>
<dbReference type="InterPro" id="IPR050883">
    <property type="entry name" value="PNGase"/>
</dbReference>
<evidence type="ECO:0000259" key="5">
    <source>
        <dbReference type="Pfam" id="PF07971"/>
    </source>
</evidence>
<keyword evidence="4" id="KW-0732">Signal</keyword>
<evidence type="ECO:0000313" key="7">
    <source>
        <dbReference type="EMBL" id="QES89292.1"/>
    </source>
</evidence>
<dbReference type="GO" id="GO:0030246">
    <property type="term" value="F:carbohydrate binding"/>
    <property type="evidence" value="ECO:0007669"/>
    <property type="project" value="InterPro"/>
</dbReference>
<dbReference type="GO" id="GO:0005829">
    <property type="term" value="C:cytosol"/>
    <property type="evidence" value="ECO:0007669"/>
    <property type="project" value="TreeGrafter"/>
</dbReference>
<keyword evidence="8" id="KW-1185">Reference proteome</keyword>
<evidence type="ECO:0000256" key="2">
    <source>
        <dbReference type="ARBA" id="ARBA00011245"/>
    </source>
</evidence>
<protein>
    <submittedName>
        <fullName evidence="7">Glycoside hydrolase family 92 protein</fullName>
    </submittedName>
</protein>
<reference evidence="7 8" key="1">
    <citation type="submission" date="2019-09" db="EMBL/GenBank/DDBJ databases">
        <title>Complete genome sequence of Arachidicoccus sp. B3-10 isolated from apple orchard soil.</title>
        <authorList>
            <person name="Kim H.S."/>
            <person name="Han K.-I."/>
            <person name="Suh M.K."/>
            <person name="Lee K.C."/>
            <person name="Eom M.K."/>
            <person name="Kim J.-S."/>
            <person name="Kang S.W."/>
            <person name="Sin Y."/>
            <person name="Lee J.-S."/>
        </authorList>
    </citation>
    <scope>NUCLEOTIDE SEQUENCE [LARGE SCALE GENOMIC DNA]</scope>
    <source>
        <strain evidence="7 8">B3-10</strain>
    </source>
</reference>
<dbReference type="InterPro" id="IPR005887">
    <property type="entry name" value="GH92_a_mannosidase_put"/>
</dbReference>
<dbReference type="RefSeq" id="WP_131330238.1">
    <property type="nucleotide sequence ID" value="NZ_CP044016.1"/>
</dbReference>
<feature type="chain" id="PRO_5024436514" evidence="4">
    <location>
        <begin position="23"/>
        <end position="753"/>
    </location>
</feature>
<dbReference type="InterPro" id="IPR008928">
    <property type="entry name" value="6-hairpin_glycosidase_sf"/>
</dbReference>
<dbReference type="Proteomes" id="UP000292424">
    <property type="component" value="Chromosome"/>
</dbReference>
<feature type="signal peptide" evidence="4">
    <location>
        <begin position="1"/>
        <end position="22"/>
    </location>
</feature>
<dbReference type="AlphaFoldDB" id="A0A5P2G5Z0"/>
<dbReference type="SUPFAM" id="SSF48208">
    <property type="entry name" value="Six-hairpin glycosidases"/>
    <property type="match status" value="1"/>
</dbReference>
<evidence type="ECO:0000313" key="8">
    <source>
        <dbReference type="Proteomes" id="UP000292424"/>
    </source>
</evidence>
<dbReference type="PANTHER" id="PTHR12143">
    <property type="entry name" value="PEPTIDE N-GLYCANASE PNGASE -RELATED"/>
    <property type="match status" value="1"/>
</dbReference>
<dbReference type="PANTHER" id="PTHR12143:SF39">
    <property type="entry name" value="SECRETED PROTEIN"/>
    <property type="match status" value="1"/>
</dbReference>
<dbReference type="Gene3D" id="1.20.1610.10">
    <property type="entry name" value="alpha-1,2-mannosidases domains"/>
    <property type="match status" value="1"/>
</dbReference>
<dbReference type="EMBL" id="CP044016">
    <property type="protein sequence ID" value="QES89292.1"/>
    <property type="molecule type" value="Genomic_DNA"/>
</dbReference>
<dbReference type="OrthoDB" id="9804511at2"/>
<sequence>MLKTKKSFLLGCLIAGAIPSFGQLTTQSKVDYVNPYIGSEGHGHVFVGADVPFGAVQLGPTQIGQTWDKFNGWDWCSGYNYISRDILGFTHTHLSGTGIGDLNDIMIVPANGPLLLEPMKFNQPGSGYGSLFKKETEVVHPGYYEVYLDNYKVKAQLSATERVGIHQYHYEKTDNAHILVDLGFHMNWDMPTQTSIKKIDNYTFVGQRFSKGWANDQRLFFVIKLNKPVANFKLFDSSATISGNEANGKYIKAALFFDAQKNPDIELKVAISPVSVENAILNLNTEAKDWNFGNYVAQAQKKWNDNLNRIEIEAPDNIKTLFYTSLFHMYIGPTLFNDVNKDYRGTDKKVYPKADFQNVTTMSLWDSYRAWSPFMTIAEPSMMKNVAASVLAIYQQQGRLPVWPLMGCETDCMVGNPGIIVVADAFLKGLIPKNKEALAYEAVTKTATRNASGLDFVTDLKFIPLDSLLESVSWAMEYAIADAGIARMAKKKGKTADAIYYEKRSKLYTQYYDDGVKFFNGRHINGNFRTPFDPISALHRQTDYTEGNAWQYLWLVPQDVHGLVKLLGGESTFEERLDHFLTMSSNLKEGSSPDIAGMIGQYAQGNEPSHHIAYLYTYIGKPYKTADLLRTVTDSFYTTKPDGLIGNEDVGQMSAWYAFNALGMYSVDPTSGIYVFGTPLVDKATIHLENGKTFRINVLNNSKENKYIQFVTLDRKNYPYSYLTHKQIMNGGTLVFNMGAKPSKFGTDKKYRP</sequence>
<dbReference type="GO" id="GO:0005975">
    <property type="term" value="P:carbohydrate metabolic process"/>
    <property type="evidence" value="ECO:0007669"/>
    <property type="project" value="InterPro"/>
</dbReference>
<organism evidence="7 8">
    <name type="scientific">Rhizosphaericola mali</name>
    <dbReference type="NCBI Taxonomy" id="2545455"/>
    <lineage>
        <taxon>Bacteria</taxon>
        <taxon>Pseudomonadati</taxon>
        <taxon>Bacteroidota</taxon>
        <taxon>Chitinophagia</taxon>
        <taxon>Chitinophagales</taxon>
        <taxon>Chitinophagaceae</taxon>
        <taxon>Rhizosphaericola</taxon>
    </lineage>
</organism>
<evidence type="ECO:0000256" key="4">
    <source>
        <dbReference type="SAM" id="SignalP"/>
    </source>
</evidence>
<feature type="domain" description="Glycosyl hydrolase family 92 N-terminal" evidence="6">
    <location>
        <begin position="32"/>
        <end position="272"/>
    </location>
</feature>
<gene>
    <name evidence="7" type="ORF">E0W69_011665</name>
</gene>
<dbReference type="NCBIfam" id="TIGR01180">
    <property type="entry name" value="aman2_put"/>
    <property type="match status" value="1"/>
</dbReference>
<dbReference type="GO" id="GO:0006516">
    <property type="term" value="P:glycoprotein catabolic process"/>
    <property type="evidence" value="ECO:0007669"/>
    <property type="project" value="TreeGrafter"/>
</dbReference>
<evidence type="ECO:0000256" key="3">
    <source>
        <dbReference type="ARBA" id="ARBA00022837"/>
    </source>
</evidence>
<comment type="cofactor">
    <cofactor evidence="1">
        <name>Ca(2+)</name>
        <dbReference type="ChEBI" id="CHEBI:29108"/>
    </cofactor>
</comment>
<name>A0A5P2G5Z0_9BACT</name>
<evidence type="ECO:0000256" key="1">
    <source>
        <dbReference type="ARBA" id="ARBA00001913"/>
    </source>
</evidence>
<dbReference type="Pfam" id="PF07971">
    <property type="entry name" value="Glyco_hydro_92"/>
    <property type="match status" value="1"/>
</dbReference>
<dbReference type="Gene3D" id="3.30.2080.10">
    <property type="entry name" value="GH92 mannosidase domain"/>
    <property type="match status" value="1"/>
</dbReference>
<dbReference type="Gene3D" id="1.20.1050.60">
    <property type="entry name" value="alpha-1,2-mannosidase"/>
    <property type="match status" value="1"/>
</dbReference>
<proteinExistence type="predicted"/>
<accession>A0A5P2G5Z0</accession>
<dbReference type="FunFam" id="3.30.2080.10:FF:000001">
    <property type="entry name" value="Alpha-1,2-mannosidase subfamily"/>
    <property type="match status" value="1"/>
</dbReference>
<dbReference type="GO" id="GO:0000224">
    <property type="term" value="F:peptide-N4-(N-acetyl-beta-glucosaminyl)asparagine amidase activity"/>
    <property type="evidence" value="ECO:0007669"/>
    <property type="project" value="TreeGrafter"/>
</dbReference>
<comment type="subunit">
    <text evidence="2">Monomer.</text>
</comment>
<dbReference type="Pfam" id="PF17678">
    <property type="entry name" value="Glyco_hydro_92N"/>
    <property type="match status" value="1"/>
</dbReference>
<dbReference type="KEGG" id="arac:E0W69_011665"/>
<dbReference type="InterPro" id="IPR014718">
    <property type="entry name" value="GH-type_carb-bd"/>
</dbReference>
<dbReference type="Gene3D" id="2.70.98.10">
    <property type="match status" value="1"/>
</dbReference>
<keyword evidence="7" id="KW-0378">Hydrolase</keyword>